<protein>
    <recommendedName>
        <fullName evidence="2">Calcineurin-like phosphoesterase domain-containing protein</fullName>
    </recommendedName>
</protein>
<dbReference type="GO" id="GO:0004721">
    <property type="term" value="F:phosphoprotein phosphatase activity"/>
    <property type="evidence" value="ECO:0007669"/>
    <property type="project" value="TreeGrafter"/>
</dbReference>
<sequence>MSPRERLPTAWRSAHASMARKIVRTASQLAVLSFLAFILVYLLDSRYRVLPNAIHNRLPQHHDQQIITDIDISSCIKLLSRCRKEAPWYRIEKDLYLEEHLMRHAFIHVIRKHEKELTDDEHVILGIKVSRVQPATDKDGLVWEQKAGNVWIKKGPLRHDAVTAVDVLFGPDAEDPRRGWNLTSIPLRIGKDARLTVRVGSPDGTAEKNKPRKLKIGDSGRFKIIQVSDLHFSTGVGECRDEWPINKGTKCEADPRTIEFVRKVLDEEKPDLAVLTGDQVNGETAPDAQTALFKMAEIFISAKIPFATIYGNHDDEGDLKRHDLMTLTQTLPYSLSEPGPEAVPGVGNYVLEIMSHKGNHPAVTLYFLDSHSYSPDEKNYPGYGWIKEEQIKWFQDEHERLQPLIRQYTQIHLGMAFIHIPLPEYAKKTNLRVGEWREYVTAPRYNTNFTQALIDAGVSAVTCGHDHANDYCSLEKQDGHPKLWMCYAGGSGFGGCVNFSIYFVAATANGLRFRYGGYNNYIRRVRLFEIDAPAGRITTWKRRESDETNIRVDEQVIVDSGRVQES</sequence>
<evidence type="ECO:0000259" key="2">
    <source>
        <dbReference type="Pfam" id="PF00149"/>
    </source>
</evidence>
<keyword evidence="4" id="KW-1185">Reference proteome</keyword>
<evidence type="ECO:0000256" key="1">
    <source>
        <dbReference type="SAM" id="Phobius"/>
    </source>
</evidence>
<comment type="caution">
    <text evidence="3">The sequence shown here is derived from an EMBL/GenBank/DDBJ whole genome shotgun (WGS) entry which is preliminary data.</text>
</comment>
<evidence type="ECO:0000313" key="4">
    <source>
        <dbReference type="Proteomes" id="UP001221413"/>
    </source>
</evidence>
<feature type="domain" description="Calcineurin-like phosphoesterase" evidence="2">
    <location>
        <begin position="222"/>
        <end position="468"/>
    </location>
</feature>
<dbReference type="Proteomes" id="UP001221413">
    <property type="component" value="Unassembled WGS sequence"/>
</dbReference>
<dbReference type="AlphaFoldDB" id="A0AAD6J2Q0"/>
<keyword evidence="1" id="KW-1133">Transmembrane helix</keyword>
<dbReference type="SUPFAM" id="SSF56300">
    <property type="entry name" value="Metallo-dependent phosphatases"/>
    <property type="match status" value="1"/>
</dbReference>
<proteinExistence type="predicted"/>
<dbReference type="EMBL" id="JAQGDS010000004">
    <property type="protein sequence ID" value="KAJ6260922.1"/>
    <property type="molecule type" value="Genomic_DNA"/>
</dbReference>
<gene>
    <name evidence="3" type="ORF">Dda_3583</name>
</gene>
<dbReference type="FunFam" id="3.60.21.10:FF:000054">
    <property type="entry name" value="DCR2p Phosphoesterase"/>
    <property type="match status" value="1"/>
</dbReference>
<keyword evidence="1" id="KW-0812">Transmembrane</keyword>
<dbReference type="PANTHER" id="PTHR32440">
    <property type="entry name" value="PHOSPHATASE DCR2-RELATED-RELATED"/>
    <property type="match status" value="1"/>
</dbReference>
<evidence type="ECO:0000313" key="3">
    <source>
        <dbReference type="EMBL" id="KAJ6260922.1"/>
    </source>
</evidence>
<keyword evidence="1" id="KW-0472">Membrane</keyword>
<dbReference type="Gene3D" id="3.60.21.10">
    <property type="match status" value="1"/>
</dbReference>
<feature type="transmembrane region" description="Helical" evidence="1">
    <location>
        <begin position="21"/>
        <end position="43"/>
    </location>
</feature>
<dbReference type="PANTHER" id="PTHR32440:SF0">
    <property type="entry name" value="PHOSPHATASE DCR2-RELATED"/>
    <property type="match status" value="1"/>
</dbReference>
<dbReference type="GO" id="GO:0005737">
    <property type="term" value="C:cytoplasm"/>
    <property type="evidence" value="ECO:0007669"/>
    <property type="project" value="TreeGrafter"/>
</dbReference>
<reference evidence="3" key="1">
    <citation type="submission" date="2023-01" db="EMBL/GenBank/DDBJ databases">
        <title>The chitinases involved in constricting ring structure development in the nematode-trapping fungus Drechslerella dactyloides.</title>
        <authorList>
            <person name="Wang R."/>
            <person name="Zhang L."/>
            <person name="Tang P."/>
            <person name="Li S."/>
            <person name="Liang L."/>
        </authorList>
    </citation>
    <scope>NUCLEOTIDE SEQUENCE</scope>
    <source>
        <strain evidence="3">YMF1.00031</strain>
    </source>
</reference>
<organism evidence="3 4">
    <name type="scientific">Drechslerella dactyloides</name>
    <name type="common">Nematode-trapping fungus</name>
    <name type="synonym">Arthrobotrys dactyloides</name>
    <dbReference type="NCBI Taxonomy" id="74499"/>
    <lineage>
        <taxon>Eukaryota</taxon>
        <taxon>Fungi</taxon>
        <taxon>Dikarya</taxon>
        <taxon>Ascomycota</taxon>
        <taxon>Pezizomycotina</taxon>
        <taxon>Orbiliomycetes</taxon>
        <taxon>Orbiliales</taxon>
        <taxon>Orbiliaceae</taxon>
        <taxon>Drechslerella</taxon>
    </lineage>
</organism>
<name>A0AAD6J2Q0_DREDA</name>
<dbReference type="CDD" id="cd07383">
    <property type="entry name" value="MPP_Dcr2"/>
    <property type="match status" value="1"/>
</dbReference>
<accession>A0AAD6J2Q0</accession>
<dbReference type="InterPro" id="IPR004843">
    <property type="entry name" value="Calcineurin-like_PHP"/>
</dbReference>
<dbReference type="InterPro" id="IPR029052">
    <property type="entry name" value="Metallo-depent_PP-like"/>
</dbReference>
<dbReference type="Pfam" id="PF00149">
    <property type="entry name" value="Metallophos"/>
    <property type="match status" value="1"/>
</dbReference>